<name>A0A6N6M503_9FLAO</name>
<dbReference type="EMBL" id="WACR01000009">
    <property type="protein sequence ID" value="KAB1063148.1"/>
    <property type="molecule type" value="Genomic_DNA"/>
</dbReference>
<accession>A0A6N6M503</accession>
<keyword evidence="1" id="KW-0812">Transmembrane</keyword>
<protein>
    <submittedName>
        <fullName evidence="2">AtpZ/AtpI family protein</fullName>
    </submittedName>
</protein>
<feature type="transmembrane region" description="Helical" evidence="1">
    <location>
        <begin position="49"/>
        <end position="67"/>
    </location>
</feature>
<evidence type="ECO:0000313" key="2">
    <source>
        <dbReference type="EMBL" id="KAB1063148.1"/>
    </source>
</evidence>
<gene>
    <name evidence="2" type="ORF">F3059_10905</name>
</gene>
<dbReference type="OrthoDB" id="9798708at2"/>
<keyword evidence="1" id="KW-1133">Transmembrane helix</keyword>
<dbReference type="AlphaFoldDB" id="A0A6N6M503"/>
<keyword evidence="1" id="KW-0472">Membrane</keyword>
<sequence>MTKKNKNDQKNPLDSFIRYSASAIQMGAAIAICAYGGVKLDEWLDTEPWFTVGLSLFGVFGGLYLVLKDLIKQ</sequence>
<dbReference type="RefSeq" id="WP_151169163.1">
    <property type="nucleotide sequence ID" value="NZ_WACR01000009.1"/>
</dbReference>
<comment type="caution">
    <text evidence="2">The sequence shown here is derived from an EMBL/GenBank/DDBJ whole genome shotgun (WGS) entry which is preliminary data.</text>
</comment>
<organism evidence="2 3">
    <name type="scientific">Salibacter halophilus</name>
    <dbReference type="NCBI Taxonomy" id="1803916"/>
    <lineage>
        <taxon>Bacteria</taxon>
        <taxon>Pseudomonadati</taxon>
        <taxon>Bacteroidota</taxon>
        <taxon>Flavobacteriia</taxon>
        <taxon>Flavobacteriales</taxon>
        <taxon>Salibacteraceae</taxon>
        <taxon>Salibacter</taxon>
    </lineage>
</organism>
<reference evidence="2 3" key="1">
    <citation type="submission" date="2019-09" db="EMBL/GenBank/DDBJ databases">
        <title>Genomes of Cryomorphaceae.</title>
        <authorList>
            <person name="Bowman J.P."/>
        </authorList>
    </citation>
    <scope>NUCLEOTIDE SEQUENCE [LARGE SCALE GENOMIC DNA]</scope>
    <source>
        <strain evidence="2 3">KCTC 52047</strain>
    </source>
</reference>
<dbReference type="Proteomes" id="UP000435357">
    <property type="component" value="Unassembled WGS sequence"/>
</dbReference>
<proteinExistence type="predicted"/>
<feature type="transmembrane region" description="Helical" evidence="1">
    <location>
        <begin position="16"/>
        <end position="37"/>
    </location>
</feature>
<evidence type="ECO:0000256" key="1">
    <source>
        <dbReference type="SAM" id="Phobius"/>
    </source>
</evidence>
<evidence type="ECO:0000313" key="3">
    <source>
        <dbReference type="Proteomes" id="UP000435357"/>
    </source>
</evidence>
<dbReference type="Pfam" id="PF09527">
    <property type="entry name" value="ATPase_gene1"/>
    <property type="match status" value="1"/>
</dbReference>
<keyword evidence="3" id="KW-1185">Reference proteome</keyword>
<dbReference type="InterPro" id="IPR032820">
    <property type="entry name" value="ATPase_put"/>
</dbReference>